<feature type="transmembrane region" description="Helical" evidence="7">
    <location>
        <begin position="177"/>
        <end position="196"/>
    </location>
</feature>
<evidence type="ECO:0000256" key="5">
    <source>
        <dbReference type="ARBA" id="ARBA00022989"/>
    </source>
</evidence>
<dbReference type="PROSITE" id="PS50928">
    <property type="entry name" value="ABC_TM1"/>
    <property type="match status" value="1"/>
</dbReference>
<feature type="transmembrane region" description="Helical" evidence="7">
    <location>
        <begin position="12"/>
        <end position="31"/>
    </location>
</feature>
<evidence type="ECO:0000256" key="7">
    <source>
        <dbReference type="RuleBase" id="RU363032"/>
    </source>
</evidence>
<keyword evidence="6 7" id="KW-0472">Membrane</keyword>
<dbReference type="EMBL" id="JYIT01000036">
    <property type="protein sequence ID" value="KJL33129.1"/>
    <property type="molecule type" value="Genomic_DNA"/>
</dbReference>
<feature type="transmembrane region" description="Helical" evidence="7">
    <location>
        <begin position="237"/>
        <end position="260"/>
    </location>
</feature>
<comment type="subcellular location">
    <subcellularLocation>
        <location evidence="1 7">Cell membrane</location>
        <topology evidence="1 7">Multi-pass membrane protein</topology>
    </subcellularLocation>
</comment>
<keyword evidence="4 7" id="KW-0812">Transmembrane</keyword>
<keyword evidence="3" id="KW-1003">Cell membrane</keyword>
<dbReference type="InterPro" id="IPR035906">
    <property type="entry name" value="MetI-like_sf"/>
</dbReference>
<dbReference type="InterPro" id="IPR000515">
    <property type="entry name" value="MetI-like"/>
</dbReference>
<dbReference type="Pfam" id="PF00528">
    <property type="entry name" value="BPD_transp_1"/>
    <property type="match status" value="1"/>
</dbReference>
<gene>
    <name evidence="9" type="primary">gsiC_2</name>
    <name evidence="9" type="ORF">RL72_00130</name>
</gene>
<name>A0A0F0LKB0_9MICO</name>
<dbReference type="GO" id="GO:0005886">
    <property type="term" value="C:plasma membrane"/>
    <property type="evidence" value="ECO:0007669"/>
    <property type="project" value="UniProtKB-SubCell"/>
</dbReference>
<comment type="similarity">
    <text evidence="7">Belongs to the binding-protein-dependent transport system permease family.</text>
</comment>
<dbReference type="PANTHER" id="PTHR43163:SF3">
    <property type="entry name" value="PEPTIDE ABC TRANSPORTER PERMEASE PROTEIN"/>
    <property type="match status" value="1"/>
</dbReference>
<sequence length="313" mass="33694">MLLFTAKRLLSGIVLLVVVSVATFFLAHLAIKDPTAALLGTTASPAQQAALATKIGIDRPLLVQFWDWFSHLLTGDFGTSWRNFQPVGAQLAIKIPVTLSVVTFATLLTAILGIAFGMITGLRPGTWFDRILKGVSVVLFALPGFWVSLVLVLWFAVQLKWFPAVGYVQPSQSVDGWIRSLTLPAVSLALGGVVAVSEQLRNAVIAQSRQDWVRTLRSRGLSATRVNLHILRNASPAALTVIALMFVGLLSGAIVVEQIFSLPGIGMLTNQSSQNGDIPMLLGITVVSIVFVVLINLLLDLVLGWINPKVRVA</sequence>
<organism evidence="9 10">
    <name type="scientific">Microbacterium azadirachtae</name>
    <dbReference type="NCBI Taxonomy" id="582680"/>
    <lineage>
        <taxon>Bacteria</taxon>
        <taxon>Bacillati</taxon>
        <taxon>Actinomycetota</taxon>
        <taxon>Actinomycetes</taxon>
        <taxon>Micrococcales</taxon>
        <taxon>Microbacteriaceae</taxon>
        <taxon>Microbacterium</taxon>
    </lineage>
</organism>
<accession>A0A0F0LKB0</accession>
<evidence type="ECO:0000256" key="3">
    <source>
        <dbReference type="ARBA" id="ARBA00022475"/>
    </source>
</evidence>
<dbReference type="Proteomes" id="UP000033448">
    <property type="component" value="Unassembled WGS sequence"/>
</dbReference>
<evidence type="ECO:0000256" key="6">
    <source>
        <dbReference type="ARBA" id="ARBA00023136"/>
    </source>
</evidence>
<evidence type="ECO:0000256" key="2">
    <source>
        <dbReference type="ARBA" id="ARBA00022448"/>
    </source>
</evidence>
<protein>
    <submittedName>
        <fullName evidence="9">Glutathione transport system permease protein GsiC</fullName>
    </submittedName>
</protein>
<dbReference type="Pfam" id="PF19300">
    <property type="entry name" value="BPD_transp_1_N"/>
    <property type="match status" value="1"/>
</dbReference>
<feature type="transmembrane region" description="Helical" evidence="7">
    <location>
        <begin position="134"/>
        <end position="157"/>
    </location>
</feature>
<dbReference type="CDD" id="cd06261">
    <property type="entry name" value="TM_PBP2"/>
    <property type="match status" value="1"/>
</dbReference>
<dbReference type="SUPFAM" id="SSF161098">
    <property type="entry name" value="MetI-like"/>
    <property type="match status" value="1"/>
</dbReference>
<dbReference type="PANTHER" id="PTHR43163">
    <property type="entry name" value="DIPEPTIDE TRANSPORT SYSTEM PERMEASE PROTEIN DPPB-RELATED"/>
    <property type="match status" value="1"/>
</dbReference>
<feature type="transmembrane region" description="Helical" evidence="7">
    <location>
        <begin position="101"/>
        <end position="122"/>
    </location>
</feature>
<dbReference type="InterPro" id="IPR045621">
    <property type="entry name" value="BPD_transp_1_N"/>
</dbReference>
<comment type="caution">
    <text evidence="9">The sequence shown here is derived from an EMBL/GenBank/DDBJ whole genome shotgun (WGS) entry which is preliminary data.</text>
</comment>
<keyword evidence="2 7" id="KW-0813">Transport</keyword>
<keyword evidence="10" id="KW-1185">Reference proteome</keyword>
<dbReference type="PATRIC" id="fig|582680.7.peg.145"/>
<keyword evidence="5 7" id="KW-1133">Transmembrane helix</keyword>
<dbReference type="Gene3D" id="1.10.3720.10">
    <property type="entry name" value="MetI-like"/>
    <property type="match status" value="1"/>
</dbReference>
<evidence type="ECO:0000256" key="1">
    <source>
        <dbReference type="ARBA" id="ARBA00004651"/>
    </source>
</evidence>
<proteinExistence type="inferred from homology"/>
<evidence type="ECO:0000256" key="4">
    <source>
        <dbReference type="ARBA" id="ARBA00022692"/>
    </source>
</evidence>
<evidence type="ECO:0000259" key="8">
    <source>
        <dbReference type="PROSITE" id="PS50928"/>
    </source>
</evidence>
<dbReference type="OrthoDB" id="9778910at2"/>
<feature type="transmembrane region" description="Helical" evidence="7">
    <location>
        <begin position="280"/>
        <end position="306"/>
    </location>
</feature>
<reference evidence="9 10" key="1">
    <citation type="submission" date="2015-02" db="EMBL/GenBank/DDBJ databases">
        <title>Draft genome sequences of ten Microbacterium spp. with emphasis on heavy metal contaminated environments.</title>
        <authorList>
            <person name="Corretto E."/>
        </authorList>
    </citation>
    <scope>NUCLEOTIDE SEQUENCE [LARGE SCALE GENOMIC DNA]</scope>
    <source>
        <strain evidence="9 10">DSM 23848</strain>
    </source>
</reference>
<feature type="domain" description="ABC transmembrane type-1" evidence="8">
    <location>
        <begin position="95"/>
        <end position="303"/>
    </location>
</feature>
<evidence type="ECO:0000313" key="9">
    <source>
        <dbReference type="EMBL" id="KJL33129.1"/>
    </source>
</evidence>
<dbReference type="AlphaFoldDB" id="A0A0F0LKB0"/>
<dbReference type="GO" id="GO:0055085">
    <property type="term" value="P:transmembrane transport"/>
    <property type="evidence" value="ECO:0007669"/>
    <property type="project" value="InterPro"/>
</dbReference>
<dbReference type="RefSeq" id="WP_045248885.1">
    <property type="nucleotide sequence ID" value="NZ_CP099706.1"/>
</dbReference>
<evidence type="ECO:0000313" key="10">
    <source>
        <dbReference type="Proteomes" id="UP000033448"/>
    </source>
</evidence>